<dbReference type="Gene3D" id="1.20.1330.10">
    <property type="entry name" value="f41 fragment of flagellin, N-terminal domain"/>
    <property type="match status" value="1"/>
</dbReference>
<dbReference type="PANTHER" id="PTHR42792:SF2">
    <property type="entry name" value="FLAGELLIN"/>
    <property type="match status" value="1"/>
</dbReference>
<dbReference type="GO" id="GO:0005198">
    <property type="term" value="F:structural molecule activity"/>
    <property type="evidence" value="ECO:0007669"/>
    <property type="project" value="UniProtKB-UniRule"/>
</dbReference>
<dbReference type="EMBL" id="SGBD01000004">
    <property type="protein sequence ID" value="RZD14060.1"/>
    <property type="molecule type" value="Genomic_DNA"/>
</dbReference>
<dbReference type="InterPro" id="IPR001492">
    <property type="entry name" value="Flagellin"/>
</dbReference>
<dbReference type="PRINTS" id="PR00207">
    <property type="entry name" value="FLAGELLIN"/>
</dbReference>
<evidence type="ECO:0000313" key="6">
    <source>
        <dbReference type="EMBL" id="RZD14060.1"/>
    </source>
</evidence>
<evidence type="ECO:0000256" key="2">
    <source>
        <dbReference type="ARBA" id="ARBA00023143"/>
    </source>
</evidence>
<sequence length="368" mass="37812">MPEKFITEDKMYNGLFINSNQSAIIAENNLQNTSNALGLSLQKLSSGLRIVGAWVDPAGYQIAQGLNSTNLGIAQATRNSNNANSLVAIASGGLSTIQGMLGTMQTLATEAANGTSSASDLAALNSEYNQLASEITQLSQSTQFNGLHLLNGGSGSAYVTVQSAGQTSVIYTSATSFNFQIGYNANTATNQIGVTISGTEASQLGLNAGTVFLSSGTSVLTATEFISLSGINYYSASSSGGGSTLGNLGSYVYSTVAAGGNNGTAVQTSVDLLSTGDALTALSAIQQANIQVSGMSGQLGSYENRVTQILNNLQTEGQNTQAAYSQIMDVNFASQMATYTLQSTLAQSGEAMLAQANLVPQGLLTLLR</sequence>
<dbReference type="AlphaFoldDB" id="A0A519B9U4"/>
<comment type="similarity">
    <text evidence="1 3">Belongs to the bacterial flagellin family.</text>
</comment>
<protein>
    <recommendedName>
        <fullName evidence="3">Flagellin</fullName>
    </recommendedName>
</protein>
<keyword evidence="3" id="KW-0964">Secreted</keyword>
<organism evidence="6 7">
    <name type="scientific">Candidatus Acidulodesulfobacterium ferriphilum</name>
    <dbReference type="NCBI Taxonomy" id="2597223"/>
    <lineage>
        <taxon>Bacteria</taxon>
        <taxon>Deltaproteobacteria</taxon>
        <taxon>Candidatus Acidulodesulfobacterales</taxon>
        <taxon>Candidatus Acidulodesulfobacterium</taxon>
    </lineage>
</organism>
<feature type="domain" description="Flagellin C-terminal" evidence="5">
    <location>
        <begin position="283"/>
        <end position="367"/>
    </location>
</feature>
<dbReference type="GO" id="GO:0005576">
    <property type="term" value="C:extracellular region"/>
    <property type="evidence" value="ECO:0007669"/>
    <property type="project" value="UniProtKB-SubCell"/>
</dbReference>
<dbReference type="Pfam" id="PF00669">
    <property type="entry name" value="Flagellin_N"/>
    <property type="match status" value="1"/>
</dbReference>
<reference evidence="6 7" key="1">
    <citation type="submission" date="2019-01" db="EMBL/GenBank/DDBJ databases">
        <title>Insights into ecological role of a new deltaproteobacterial order Candidatus Sinidesulfobacterales (Sva0485) by metagenomics and metatranscriptomics.</title>
        <authorList>
            <person name="Tan S."/>
            <person name="Liu J."/>
            <person name="Fang Y."/>
            <person name="Hedlund B.P."/>
            <person name="Lian Z.H."/>
            <person name="Huang L.Y."/>
            <person name="Li J.T."/>
            <person name="Huang L.N."/>
            <person name="Li W.J."/>
            <person name="Jiang H.C."/>
            <person name="Dong H.L."/>
            <person name="Shu W.S."/>
        </authorList>
    </citation>
    <scope>NUCLEOTIDE SEQUENCE [LARGE SCALE GENOMIC DNA]</scope>
    <source>
        <strain evidence="6">AP3</strain>
    </source>
</reference>
<proteinExistence type="inferred from homology"/>
<comment type="function">
    <text evidence="3">Flagellin is the subunit protein which polymerizes to form the filaments of bacterial flagella.</text>
</comment>
<keyword evidence="2 3" id="KW-0975">Bacterial flagellum</keyword>
<dbReference type="SUPFAM" id="SSF64518">
    <property type="entry name" value="Phase 1 flagellin"/>
    <property type="match status" value="1"/>
</dbReference>
<dbReference type="PANTHER" id="PTHR42792">
    <property type="entry name" value="FLAGELLIN"/>
    <property type="match status" value="1"/>
</dbReference>
<feature type="domain" description="Flagellin N-terminal" evidence="4">
    <location>
        <begin position="17"/>
        <end position="152"/>
    </location>
</feature>
<comment type="subcellular location">
    <subcellularLocation>
        <location evidence="3">Secreted</location>
    </subcellularLocation>
    <subcellularLocation>
        <location evidence="3">Bacterial flagellum</location>
    </subcellularLocation>
</comment>
<dbReference type="GO" id="GO:0009288">
    <property type="term" value="C:bacterial-type flagellum"/>
    <property type="evidence" value="ECO:0007669"/>
    <property type="project" value="UniProtKB-SubCell"/>
</dbReference>
<evidence type="ECO:0000313" key="7">
    <source>
        <dbReference type="Proteomes" id="UP000320813"/>
    </source>
</evidence>
<dbReference type="InterPro" id="IPR001029">
    <property type="entry name" value="Flagellin_N"/>
</dbReference>
<dbReference type="Proteomes" id="UP000320813">
    <property type="component" value="Unassembled WGS sequence"/>
</dbReference>
<gene>
    <name evidence="6" type="ORF">EVJ47_07440</name>
</gene>
<comment type="caution">
    <text evidence="6">The sequence shown here is derived from an EMBL/GenBank/DDBJ whole genome shotgun (WGS) entry which is preliminary data.</text>
</comment>
<evidence type="ECO:0000256" key="1">
    <source>
        <dbReference type="ARBA" id="ARBA00005709"/>
    </source>
</evidence>
<evidence type="ECO:0000259" key="4">
    <source>
        <dbReference type="Pfam" id="PF00669"/>
    </source>
</evidence>
<evidence type="ECO:0000259" key="5">
    <source>
        <dbReference type="Pfam" id="PF00700"/>
    </source>
</evidence>
<dbReference type="InterPro" id="IPR046358">
    <property type="entry name" value="Flagellin_C"/>
</dbReference>
<dbReference type="Pfam" id="PF00700">
    <property type="entry name" value="Flagellin_C"/>
    <property type="match status" value="1"/>
</dbReference>
<evidence type="ECO:0000256" key="3">
    <source>
        <dbReference type="RuleBase" id="RU362073"/>
    </source>
</evidence>
<name>A0A519B9U4_9DELT</name>
<accession>A0A519B9U4</accession>